<dbReference type="EMBL" id="SMGO01000001">
    <property type="protein sequence ID" value="TCK84715.1"/>
    <property type="molecule type" value="Genomic_DNA"/>
</dbReference>
<organism evidence="1 2">
    <name type="scientific">Albibacterium bauzanense</name>
    <dbReference type="NCBI Taxonomy" id="653929"/>
    <lineage>
        <taxon>Bacteria</taxon>
        <taxon>Pseudomonadati</taxon>
        <taxon>Bacteroidota</taxon>
        <taxon>Sphingobacteriia</taxon>
        <taxon>Sphingobacteriales</taxon>
        <taxon>Sphingobacteriaceae</taxon>
        <taxon>Albibacterium</taxon>
    </lineage>
</organism>
<keyword evidence="2" id="KW-1185">Reference proteome</keyword>
<dbReference type="Proteomes" id="UP000294616">
    <property type="component" value="Unassembled WGS sequence"/>
</dbReference>
<sequence>MNGSLLIKKIKCYEKVIKNYDLCGGSWFLWK</sequence>
<evidence type="ECO:0000313" key="2">
    <source>
        <dbReference type="Proteomes" id="UP000294616"/>
    </source>
</evidence>
<accession>A0A4R1LZG4</accession>
<gene>
    <name evidence="1" type="ORF">C8N28_0007</name>
</gene>
<proteinExistence type="predicted"/>
<evidence type="ECO:0000313" key="1">
    <source>
        <dbReference type="EMBL" id="TCK84715.1"/>
    </source>
</evidence>
<name>A0A4R1LZG4_9SPHI</name>
<comment type="caution">
    <text evidence="1">The sequence shown here is derived from an EMBL/GenBank/DDBJ whole genome shotgun (WGS) entry which is preliminary data.</text>
</comment>
<protein>
    <submittedName>
        <fullName evidence="1">Uncharacterized protein</fullName>
    </submittedName>
</protein>
<reference evidence="1 2" key="1">
    <citation type="submission" date="2019-03" db="EMBL/GenBank/DDBJ databases">
        <title>Genomic Encyclopedia of Archaeal and Bacterial Type Strains, Phase II (KMG-II): from individual species to whole genera.</title>
        <authorList>
            <person name="Goeker M."/>
        </authorList>
    </citation>
    <scope>NUCLEOTIDE SEQUENCE [LARGE SCALE GENOMIC DNA]</scope>
    <source>
        <strain evidence="1 2">DSM 22554</strain>
    </source>
</reference>
<dbReference type="AlphaFoldDB" id="A0A4R1LZG4"/>